<dbReference type="PROSITE" id="PS50011">
    <property type="entry name" value="PROTEIN_KINASE_DOM"/>
    <property type="match status" value="1"/>
</dbReference>
<evidence type="ECO:0000256" key="3">
    <source>
        <dbReference type="ARBA" id="ARBA00012513"/>
    </source>
</evidence>
<evidence type="ECO:0000256" key="14">
    <source>
        <dbReference type="ARBA" id="ARBA00023136"/>
    </source>
</evidence>
<keyword evidence="11" id="KW-0418">Kinase</keyword>
<dbReference type="PROSITE" id="PS00107">
    <property type="entry name" value="PROTEIN_KINASE_ATP"/>
    <property type="match status" value="1"/>
</dbReference>
<reference evidence="20 21" key="1">
    <citation type="journal article" date="2011" name="Science">
        <title>The Selaginella genome identifies genetic changes associated with the evolution of vascular plants.</title>
        <authorList>
            <person name="Banks J.A."/>
            <person name="Nishiyama T."/>
            <person name="Hasebe M."/>
            <person name="Bowman J.L."/>
            <person name="Gribskov M."/>
            <person name="dePamphilis C."/>
            <person name="Albert V.A."/>
            <person name="Aono N."/>
            <person name="Aoyama T."/>
            <person name="Ambrose B.A."/>
            <person name="Ashton N.W."/>
            <person name="Axtell M.J."/>
            <person name="Barker E."/>
            <person name="Barker M.S."/>
            <person name="Bennetzen J.L."/>
            <person name="Bonawitz N.D."/>
            <person name="Chapple C."/>
            <person name="Cheng C."/>
            <person name="Correa L.G."/>
            <person name="Dacre M."/>
            <person name="DeBarry J."/>
            <person name="Dreyer I."/>
            <person name="Elias M."/>
            <person name="Engstrom E.M."/>
            <person name="Estelle M."/>
            <person name="Feng L."/>
            <person name="Finet C."/>
            <person name="Floyd S.K."/>
            <person name="Frommer W.B."/>
            <person name="Fujita T."/>
            <person name="Gramzow L."/>
            <person name="Gutensohn M."/>
            <person name="Harholt J."/>
            <person name="Hattori M."/>
            <person name="Heyl A."/>
            <person name="Hirai T."/>
            <person name="Hiwatashi Y."/>
            <person name="Ishikawa M."/>
            <person name="Iwata M."/>
            <person name="Karol K.G."/>
            <person name="Koehler B."/>
            <person name="Kolukisaoglu U."/>
            <person name="Kubo M."/>
            <person name="Kurata T."/>
            <person name="Lalonde S."/>
            <person name="Li K."/>
            <person name="Li Y."/>
            <person name="Litt A."/>
            <person name="Lyons E."/>
            <person name="Manning G."/>
            <person name="Maruyama T."/>
            <person name="Michael T.P."/>
            <person name="Mikami K."/>
            <person name="Miyazaki S."/>
            <person name="Morinaga S."/>
            <person name="Murata T."/>
            <person name="Mueller-Roeber B."/>
            <person name="Nelson D.R."/>
            <person name="Obara M."/>
            <person name="Oguri Y."/>
            <person name="Olmstead R.G."/>
            <person name="Onodera N."/>
            <person name="Petersen B.L."/>
            <person name="Pils B."/>
            <person name="Prigge M."/>
            <person name="Rensing S.A."/>
            <person name="Riano-Pachon D.M."/>
            <person name="Roberts A.W."/>
            <person name="Sato Y."/>
            <person name="Scheller H.V."/>
            <person name="Schulz B."/>
            <person name="Schulz C."/>
            <person name="Shakirov E.V."/>
            <person name="Shibagaki N."/>
            <person name="Shinohara N."/>
            <person name="Shippen D.E."/>
            <person name="Soerensen I."/>
            <person name="Sotooka R."/>
            <person name="Sugimoto N."/>
            <person name="Sugita M."/>
            <person name="Sumikawa N."/>
            <person name="Tanurdzic M."/>
            <person name="Theissen G."/>
            <person name="Ulvskov P."/>
            <person name="Wakazuki S."/>
            <person name="Weng J.K."/>
            <person name="Willats W.W."/>
            <person name="Wipf D."/>
            <person name="Wolf P.G."/>
            <person name="Yang L."/>
            <person name="Zimmer A.D."/>
            <person name="Zhu Q."/>
            <person name="Mitros T."/>
            <person name="Hellsten U."/>
            <person name="Loque D."/>
            <person name="Otillar R."/>
            <person name="Salamov A."/>
            <person name="Schmutz J."/>
            <person name="Shapiro H."/>
            <person name="Lindquist E."/>
            <person name="Lucas S."/>
            <person name="Rokhsar D."/>
            <person name="Grigoriev I.V."/>
        </authorList>
    </citation>
    <scope>NUCLEOTIDE SEQUENCE [LARGE SCALE GENOMIC DNA]</scope>
</reference>
<protein>
    <recommendedName>
        <fullName evidence="3">non-specific serine/threonine protein kinase</fullName>
        <ecNumber evidence="3">2.7.11.1</ecNumber>
    </recommendedName>
</protein>
<dbReference type="FunCoup" id="D8SH63">
    <property type="interactions" value="255"/>
</dbReference>
<dbReference type="Pfam" id="PF13855">
    <property type="entry name" value="LRR_8"/>
    <property type="match status" value="1"/>
</dbReference>
<evidence type="ECO:0000256" key="11">
    <source>
        <dbReference type="ARBA" id="ARBA00022777"/>
    </source>
</evidence>
<dbReference type="InterPro" id="IPR055414">
    <property type="entry name" value="LRR_R13L4/SHOC2-like"/>
</dbReference>
<evidence type="ECO:0000256" key="5">
    <source>
        <dbReference type="ARBA" id="ARBA00022614"/>
    </source>
</evidence>
<keyword evidence="7 18" id="KW-0812">Transmembrane</keyword>
<dbReference type="Gene3D" id="1.10.510.10">
    <property type="entry name" value="Transferase(Phosphotransferase) domain 1"/>
    <property type="match status" value="1"/>
</dbReference>
<evidence type="ECO:0000256" key="17">
    <source>
        <dbReference type="PROSITE-ProRule" id="PRU10141"/>
    </source>
</evidence>
<dbReference type="Gene3D" id="3.30.200.20">
    <property type="entry name" value="Phosphorylase Kinase, domain 1"/>
    <property type="match status" value="1"/>
</dbReference>
<organism evidence="21">
    <name type="scientific">Selaginella moellendorffii</name>
    <name type="common">Spikemoss</name>
    <dbReference type="NCBI Taxonomy" id="88036"/>
    <lineage>
        <taxon>Eukaryota</taxon>
        <taxon>Viridiplantae</taxon>
        <taxon>Streptophyta</taxon>
        <taxon>Embryophyta</taxon>
        <taxon>Tracheophyta</taxon>
        <taxon>Lycopodiopsida</taxon>
        <taxon>Selaginellales</taxon>
        <taxon>Selaginellaceae</taxon>
        <taxon>Selaginella</taxon>
    </lineage>
</organism>
<dbReference type="InterPro" id="IPR001611">
    <property type="entry name" value="Leu-rich_rpt"/>
</dbReference>
<comment type="subcellular location">
    <subcellularLocation>
        <location evidence="1">Membrane</location>
        <topology evidence="1">Single-pass type I membrane protein</topology>
    </subcellularLocation>
</comment>
<gene>
    <name evidence="20" type="primary">ERa-2</name>
    <name evidence="20" type="ORF">SELMODRAFT_155267</name>
</gene>
<dbReference type="GO" id="GO:0004674">
    <property type="term" value="F:protein serine/threonine kinase activity"/>
    <property type="evidence" value="ECO:0007669"/>
    <property type="project" value="UniProtKB-KW"/>
</dbReference>
<dbReference type="STRING" id="88036.D8SH63"/>
<keyword evidence="21" id="KW-1185">Reference proteome</keyword>
<evidence type="ECO:0000256" key="9">
    <source>
        <dbReference type="ARBA" id="ARBA00022737"/>
    </source>
</evidence>
<evidence type="ECO:0000259" key="19">
    <source>
        <dbReference type="PROSITE" id="PS50011"/>
    </source>
</evidence>
<evidence type="ECO:0000256" key="16">
    <source>
        <dbReference type="ARBA" id="ARBA00023180"/>
    </source>
</evidence>
<evidence type="ECO:0000256" key="2">
    <source>
        <dbReference type="ARBA" id="ARBA00008684"/>
    </source>
</evidence>
<evidence type="ECO:0000256" key="8">
    <source>
        <dbReference type="ARBA" id="ARBA00022729"/>
    </source>
</evidence>
<dbReference type="KEGG" id="smo:SELMODRAFT_155267"/>
<dbReference type="GO" id="GO:0005524">
    <property type="term" value="F:ATP binding"/>
    <property type="evidence" value="ECO:0007669"/>
    <property type="project" value="UniProtKB-UniRule"/>
</dbReference>
<dbReference type="CDD" id="cd14066">
    <property type="entry name" value="STKc_IRAK"/>
    <property type="match status" value="1"/>
</dbReference>
<dbReference type="FunFam" id="1.10.510.10:FF:000290">
    <property type="entry name" value="LRR receptor-like serine/threonine-protein kinase ERECTA"/>
    <property type="match status" value="1"/>
</dbReference>
<evidence type="ECO:0000256" key="10">
    <source>
        <dbReference type="ARBA" id="ARBA00022741"/>
    </source>
</evidence>
<dbReference type="InterPro" id="IPR003591">
    <property type="entry name" value="Leu-rich_rpt_typical-subtyp"/>
</dbReference>
<evidence type="ECO:0000256" key="18">
    <source>
        <dbReference type="SAM" id="Phobius"/>
    </source>
</evidence>
<name>D8SH63_SELML</name>
<dbReference type="InterPro" id="IPR017441">
    <property type="entry name" value="Protein_kinase_ATP_BS"/>
</dbReference>
<dbReference type="FunFam" id="3.80.10.10:FF:000077">
    <property type="entry name" value="LRR receptor-like serine/threonine-protein kinase ERL1"/>
    <property type="match status" value="1"/>
</dbReference>
<dbReference type="Pfam" id="PF07714">
    <property type="entry name" value="PK_Tyr_Ser-Thr"/>
    <property type="match status" value="1"/>
</dbReference>
<dbReference type="OMA" id="GVCCATL"/>
<keyword evidence="15" id="KW-0675">Receptor</keyword>
<dbReference type="PANTHER" id="PTHR48056:SF34">
    <property type="entry name" value="LRR RECEPTOR-LIKE SERINE_THREONINE-PROTEIN KINASE ERL1"/>
    <property type="match status" value="1"/>
</dbReference>
<evidence type="ECO:0000256" key="1">
    <source>
        <dbReference type="ARBA" id="ARBA00004479"/>
    </source>
</evidence>
<feature type="domain" description="Protein kinase" evidence="19">
    <location>
        <begin position="638"/>
        <end position="908"/>
    </location>
</feature>
<dbReference type="SUPFAM" id="SSF56112">
    <property type="entry name" value="Protein kinase-like (PK-like)"/>
    <property type="match status" value="1"/>
</dbReference>
<dbReference type="InterPro" id="IPR013210">
    <property type="entry name" value="LRR_N_plant-typ"/>
</dbReference>
<accession>D8SH63</accession>
<dbReference type="EMBL" id="GL377619">
    <property type="protein sequence ID" value="EFJ16326.1"/>
    <property type="molecule type" value="Genomic_DNA"/>
</dbReference>
<keyword evidence="9" id="KW-0677">Repeat</keyword>
<evidence type="ECO:0000256" key="4">
    <source>
        <dbReference type="ARBA" id="ARBA00022527"/>
    </source>
</evidence>
<comment type="similarity">
    <text evidence="2">Belongs to the protein kinase superfamily. Ser/Thr protein kinase family.</text>
</comment>
<evidence type="ECO:0000313" key="20">
    <source>
        <dbReference type="EMBL" id="EFJ16326.1"/>
    </source>
</evidence>
<dbReference type="SMART" id="SM00220">
    <property type="entry name" value="S_TKc"/>
    <property type="match status" value="1"/>
</dbReference>
<dbReference type="InterPro" id="IPR011009">
    <property type="entry name" value="Kinase-like_dom_sf"/>
</dbReference>
<dbReference type="InterPro" id="IPR001245">
    <property type="entry name" value="Ser-Thr/Tyr_kinase_cat_dom"/>
</dbReference>
<dbReference type="GO" id="GO:0033612">
    <property type="term" value="F:receptor serine/threonine kinase binding"/>
    <property type="evidence" value="ECO:0000318"/>
    <property type="project" value="GO_Central"/>
</dbReference>
<evidence type="ECO:0000256" key="13">
    <source>
        <dbReference type="ARBA" id="ARBA00022989"/>
    </source>
</evidence>
<dbReference type="eggNOG" id="ENOG502QTEP">
    <property type="taxonomic scope" value="Eukaryota"/>
</dbReference>
<keyword evidence="10 17" id="KW-0547">Nucleotide-binding</keyword>
<dbReference type="SUPFAM" id="SSF52058">
    <property type="entry name" value="L domain-like"/>
    <property type="match status" value="2"/>
</dbReference>
<dbReference type="SMART" id="SM00369">
    <property type="entry name" value="LRR_TYP"/>
    <property type="match status" value="9"/>
</dbReference>
<dbReference type="FunFam" id="3.80.10.10:FF:000095">
    <property type="entry name" value="LRR receptor-like serine/threonine-protein kinase GSO1"/>
    <property type="match status" value="1"/>
</dbReference>
<dbReference type="HOGENOM" id="CLU_000288_22_1_1"/>
<evidence type="ECO:0000256" key="15">
    <source>
        <dbReference type="ARBA" id="ARBA00023170"/>
    </source>
</evidence>
<keyword evidence="12 17" id="KW-0067">ATP-binding</keyword>
<dbReference type="Proteomes" id="UP000001514">
    <property type="component" value="Unassembled WGS sequence"/>
</dbReference>
<dbReference type="InterPro" id="IPR000719">
    <property type="entry name" value="Prot_kinase_dom"/>
</dbReference>
<dbReference type="InParanoid" id="D8SH63"/>
<feature type="binding site" evidence="17">
    <location>
        <position position="666"/>
    </location>
    <ligand>
        <name>ATP</name>
        <dbReference type="ChEBI" id="CHEBI:30616"/>
    </ligand>
</feature>
<sequence>MGFLRHGSIFSLTGVVLLEIKKSLNNADNVLYDWEGAIDRDPCFWRGVSCDNVTLAVIGLNLTQLGLSGEISPAFGRLKSLQYLDLRENSLSGQIPDEIGQCVNLKTIDLSFNAFHGDIPFSISQLKQLENLILKNNQLTGPIPSTLSQLPNLKTLDLAQNKLTGEIPTLLYWSEVLQYLGLRDNLLTGNLSPDMCRLTGLWYFDIRSNNITGPIPENIGNCTSYEILDLSYNQLTGEIPFNIGFLQVATLSLQGNKLVGKIPDVIGLMQALAVLDLSNNFLEGSIPSILGNLTFTGKLYLHGNMLTGVIPPELGNMTKLSYLQLNDNNLTGQIPPELGSLSELFELDLSNNKFSGPFPKNVSYCSSLNYINVHGNMLNGTVPPELQDLGSLTYLNLSSNSFSGRIPEELGHIVNLDTMDLSENILTGHIPRSIGNLEHLLTLVLKHNKLTGGIPSEFGSLKSIYAMDLSENNLSGSIPPELGQLQTLNALLLEKNSLSGSIPPQLGNCFSLSTLNLSYNNLSGEIPASSIFNRFSFDRHTCSYVGNLQLCGGSTKPMCNVYRKRSSETMGASAILGISIGSMCLLLVFIFLGIRWNQPKGFVKASKNSSQSPPSLVVLHMDMSCHTYDDIMRITDNLHERFLVGRGASSSVYKCTLKNGKKVAIKRLYNHYPQNVHEFETELATLGHIKHRNLVSLYGYSLSSAGNLLFYDFMDNGSLWDILHGPVRKVTLDWDARLIIALGAAQGLEYLHHNCSPRIIHRDVKSSNILLDERFEVHLSDFGIAKSICSASTHTSTYVMGTIGYIDPEYARTSRLNEKSDVYSFGIVLLELITRQKAVDDEKNLHQWVLSHVNNKSVMEIVDQEVKDTCTDPNAIQKLIRLALLCAQKFPAQRPTMHDVVNVILTLLPPPSVKKSSAGAANAAANAAVDSAANAGGANRRYVDDYVDSKHRDNLSASSTTSGGHLFVKFGEVISQG</sequence>
<dbReference type="GO" id="GO:0016020">
    <property type="term" value="C:membrane"/>
    <property type="evidence" value="ECO:0000318"/>
    <property type="project" value="GO_Central"/>
</dbReference>
<dbReference type="InterPro" id="IPR032675">
    <property type="entry name" value="LRR_dom_sf"/>
</dbReference>
<keyword evidence="16" id="KW-0325">Glycoprotein</keyword>
<dbReference type="Pfam" id="PF08263">
    <property type="entry name" value="LRRNT_2"/>
    <property type="match status" value="1"/>
</dbReference>
<evidence type="ECO:0000256" key="7">
    <source>
        <dbReference type="ARBA" id="ARBA00022692"/>
    </source>
</evidence>
<dbReference type="AlphaFoldDB" id="D8SH63"/>
<feature type="transmembrane region" description="Helical" evidence="18">
    <location>
        <begin position="570"/>
        <end position="594"/>
    </location>
</feature>
<keyword evidence="8" id="KW-0732">Signal</keyword>
<keyword evidence="13 18" id="KW-1133">Transmembrane helix</keyword>
<evidence type="ECO:0000256" key="6">
    <source>
        <dbReference type="ARBA" id="ARBA00022679"/>
    </source>
</evidence>
<dbReference type="Pfam" id="PF23598">
    <property type="entry name" value="LRR_14"/>
    <property type="match status" value="1"/>
</dbReference>
<proteinExistence type="inferred from homology"/>
<dbReference type="Pfam" id="PF00560">
    <property type="entry name" value="LRR_1"/>
    <property type="match status" value="9"/>
</dbReference>
<keyword evidence="14 18" id="KW-0472">Membrane</keyword>
<dbReference type="PANTHER" id="PTHR48056">
    <property type="entry name" value="LRR RECEPTOR-LIKE SERINE/THREONINE-PROTEIN KINASE-RELATED"/>
    <property type="match status" value="1"/>
</dbReference>
<dbReference type="Gramene" id="EFJ16326">
    <property type="protein sequence ID" value="EFJ16326"/>
    <property type="gene ID" value="SELMODRAFT_155267"/>
</dbReference>
<dbReference type="PROSITE" id="PS00108">
    <property type="entry name" value="PROTEIN_KINASE_ST"/>
    <property type="match status" value="1"/>
</dbReference>
<dbReference type="FunFam" id="3.80.10.10:FF:000107">
    <property type="entry name" value="LRR receptor-like serine/threonine-protein kinase ERL1"/>
    <property type="match status" value="1"/>
</dbReference>
<dbReference type="PROSITE" id="PS51450">
    <property type="entry name" value="LRR"/>
    <property type="match status" value="1"/>
</dbReference>
<keyword evidence="5" id="KW-0433">Leucine-rich repeat</keyword>
<keyword evidence="4" id="KW-0723">Serine/threonine-protein kinase</keyword>
<evidence type="ECO:0000313" key="21">
    <source>
        <dbReference type="Proteomes" id="UP000001514"/>
    </source>
</evidence>
<keyword evidence="6" id="KW-0808">Transferase</keyword>
<dbReference type="InterPro" id="IPR050647">
    <property type="entry name" value="Plant_LRR-RLKs"/>
</dbReference>
<dbReference type="FunFam" id="3.30.200.20:FF:000288">
    <property type="entry name" value="LRR receptor-like serine/threonine-protein kinase ERECTA"/>
    <property type="match status" value="1"/>
</dbReference>
<evidence type="ECO:0000256" key="12">
    <source>
        <dbReference type="ARBA" id="ARBA00022840"/>
    </source>
</evidence>
<dbReference type="EC" id="2.7.11.1" evidence="3"/>
<dbReference type="InterPro" id="IPR008271">
    <property type="entry name" value="Ser/Thr_kinase_AS"/>
</dbReference>
<dbReference type="Gene3D" id="3.80.10.10">
    <property type="entry name" value="Ribonuclease Inhibitor"/>
    <property type="match status" value="3"/>
</dbReference>